<evidence type="ECO:0000313" key="3">
    <source>
        <dbReference type="Proteomes" id="UP000053676"/>
    </source>
</evidence>
<evidence type="ECO:0000256" key="1">
    <source>
        <dbReference type="SAM" id="MobiDB-lite"/>
    </source>
</evidence>
<dbReference type="Proteomes" id="UP000053676">
    <property type="component" value="Unassembled WGS sequence"/>
</dbReference>
<keyword evidence="3" id="KW-1185">Reference proteome</keyword>
<gene>
    <name evidence="2" type="ORF">NECAME_11397</name>
</gene>
<reference evidence="3" key="1">
    <citation type="journal article" date="2014" name="Nat. Genet.">
        <title>Genome of the human hookworm Necator americanus.</title>
        <authorList>
            <person name="Tang Y.T."/>
            <person name="Gao X."/>
            <person name="Rosa B.A."/>
            <person name="Abubucker S."/>
            <person name="Hallsworth-Pepin K."/>
            <person name="Martin J."/>
            <person name="Tyagi R."/>
            <person name="Heizer E."/>
            <person name="Zhang X."/>
            <person name="Bhonagiri-Palsikar V."/>
            <person name="Minx P."/>
            <person name="Warren W.C."/>
            <person name="Wang Q."/>
            <person name="Zhan B."/>
            <person name="Hotez P.J."/>
            <person name="Sternberg P.W."/>
            <person name="Dougall A."/>
            <person name="Gaze S.T."/>
            <person name="Mulvenna J."/>
            <person name="Sotillo J."/>
            <person name="Ranganathan S."/>
            <person name="Rabelo E.M."/>
            <person name="Wilson R.K."/>
            <person name="Felgner P.L."/>
            <person name="Bethony J."/>
            <person name="Hawdon J.M."/>
            <person name="Gasser R.B."/>
            <person name="Loukas A."/>
            <person name="Mitreva M."/>
        </authorList>
    </citation>
    <scope>NUCLEOTIDE SEQUENCE [LARGE SCALE GENOMIC DNA]</scope>
</reference>
<name>W2T479_NECAM</name>
<dbReference type="OrthoDB" id="26401at2759"/>
<proteinExistence type="predicted"/>
<dbReference type="KEGG" id="nai:NECAME_11397"/>
<sequence length="492" mass="54950">MIESASADTQQVKENDMILTSKRNIPLPSFKGKTEKLLFCQQKREEGPYQYAIAVGREVTISSGTGRLLLRHDVSYDIRQLLFCQQKREEGPYQYAIAVGHELLHVVFPPSKGEDETNRSQEFFCVVGIRDMLFISVNDSHPLGFRVQFDLLHVVFPPSKGEDETNRSQEFFCVVGIRDMLFISVNDSHPLGFRVQFDIHSLLRIRITSEHEVRSAVDLLEKRRTEVLSRQATPNPETLKTTPLTTHRLQNSGASVPSSRLPPRASAAAPAGSLIRSVHTRSMTARLANKRSFPHPPHAPPADSPALSIFSPMSLGGRSEFASTVLSQPYTTLYKGITPNRELQRQPDFDLLLAELCLDHIWTEPSRRDSSGEVADKIFLSQNVLSQKFANFFIRSLGQLRSIRVVHTVSNITTSGTMLTLSCRDATALRDGDLTVVLELDNSVSLYSGHVKCAVVVIPRSIVYSRDSAYLALNSFVFTVAAAVRWIPTSEI</sequence>
<feature type="compositionally biased region" description="Low complexity" evidence="1">
    <location>
        <begin position="254"/>
        <end position="271"/>
    </location>
</feature>
<feature type="region of interest" description="Disordered" evidence="1">
    <location>
        <begin position="229"/>
        <end position="272"/>
    </location>
</feature>
<protein>
    <submittedName>
        <fullName evidence="2">Uncharacterized protein</fullName>
    </submittedName>
</protein>
<feature type="compositionally biased region" description="Polar residues" evidence="1">
    <location>
        <begin position="229"/>
        <end position="253"/>
    </location>
</feature>
<dbReference type="EMBL" id="KI660205">
    <property type="protein sequence ID" value="ETN76815.1"/>
    <property type="molecule type" value="Genomic_DNA"/>
</dbReference>
<accession>W2T479</accession>
<dbReference type="STRING" id="51031.W2T479"/>
<evidence type="ECO:0000313" key="2">
    <source>
        <dbReference type="EMBL" id="ETN76815.1"/>
    </source>
</evidence>
<dbReference type="AlphaFoldDB" id="W2T479"/>
<organism evidence="2 3">
    <name type="scientific">Necator americanus</name>
    <name type="common">Human hookworm</name>
    <dbReference type="NCBI Taxonomy" id="51031"/>
    <lineage>
        <taxon>Eukaryota</taxon>
        <taxon>Metazoa</taxon>
        <taxon>Ecdysozoa</taxon>
        <taxon>Nematoda</taxon>
        <taxon>Chromadorea</taxon>
        <taxon>Rhabditida</taxon>
        <taxon>Rhabditina</taxon>
        <taxon>Rhabditomorpha</taxon>
        <taxon>Strongyloidea</taxon>
        <taxon>Ancylostomatidae</taxon>
        <taxon>Bunostominae</taxon>
        <taxon>Necator</taxon>
    </lineage>
</organism>